<evidence type="ECO:0000313" key="2">
    <source>
        <dbReference type="EMBL" id="GAA2073525.1"/>
    </source>
</evidence>
<name>A0ABN2VV58_9ACTN</name>
<accession>A0ABN2VV58</accession>
<evidence type="ECO:0000259" key="1">
    <source>
        <dbReference type="Pfam" id="PF00496"/>
    </source>
</evidence>
<dbReference type="SUPFAM" id="SSF53850">
    <property type="entry name" value="Periplasmic binding protein-like II"/>
    <property type="match status" value="1"/>
</dbReference>
<dbReference type="EMBL" id="BAAAPY010000002">
    <property type="protein sequence ID" value="GAA2073525.1"/>
    <property type="molecule type" value="Genomic_DNA"/>
</dbReference>
<keyword evidence="3" id="KW-1185">Reference proteome</keyword>
<protein>
    <submittedName>
        <fullName evidence="2">ABC transporter substrate-binding protein</fullName>
    </submittedName>
</protein>
<dbReference type="Proteomes" id="UP001501480">
    <property type="component" value="Unassembled WGS sequence"/>
</dbReference>
<dbReference type="CDD" id="cd00995">
    <property type="entry name" value="PBP2_NikA_DppA_OppA_like"/>
    <property type="match status" value="1"/>
</dbReference>
<sequence length="477" mass="51670">MDLRNDVDTFDPMLTAADQGAVQMYEAIYDTLVRRDIESGEYIPAMAESWEVTPTRVDFQLKETLTCADGTELTADDVAASIERLADPETGSIYTGRLFGSGGVASIESDEQARTVSVEVEDPHTDLLDGFRNAFIVCPEGLADVEALATEPQGTGPYRIASMSRGDTYVLERWDSPAVEDLAELPEKITMKVVTADSTRANLYETGASDIAAILGRDANRLASDAEPIKGKAYQADSLMFNQRDGYPLADENLRRAIALAVDAQEYTQAASFGVGEPADTVITSNMDCYTPENAEIGLKHDPAAAAAALEEAGYGPGGEQLTLRLVGYDVQNSGPDYIADALRKLGIEVEVTNGTQAQAAGIVYGDQEPWDLVVFPFLSAAPHPYPLVTKMSSNLGEGGAYNFGRVRNPDFDRLADQAPGATGDERCRLWGEAEAALLERTDLKPLLWPVADYFANGLTFQTEYRTIDLRTIRTEG</sequence>
<proteinExistence type="predicted"/>
<dbReference type="InterPro" id="IPR030678">
    <property type="entry name" value="Peptide/Ni-bd"/>
</dbReference>
<dbReference type="PANTHER" id="PTHR30290">
    <property type="entry name" value="PERIPLASMIC BINDING COMPONENT OF ABC TRANSPORTER"/>
    <property type="match status" value="1"/>
</dbReference>
<dbReference type="Gene3D" id="3.10.105.10">
    <property type="entry name" value="Dipeptide-binding Protein, Domain 3"/>
    <property type="match status" value="1"/>
</dbReference>
<dbReference type="Pfam" id="PF00496">
    <property type="entry name" value="SBP_bac_5"/>
    <property type="match status" value="1"/>
</dbReference>
<organism evidence="2 3">
    <name type="scientific">Aeromicrobium halocynthiae</name>
    <dbReference type="NCBI Taxonomy" id="560557"/>
    <lineage>
        <taxon>Bacteria</taxon>
        <taxon>Bacillati</taxon>
        <taxon>Actinomycetota</taxon>
        <taxon>Actinomycetes</taxon>
        <taxon>Propionibacteriales</taxon>
        <taxon>Nocardioidaceae</taxon>
        <taxon>Aeromicrobium</taxon>
    </lineage>
</organism>
<dbReference type="Gene3D" id="3.40.190.10">
    <property type="entry name" value="Periplasmic binding protein-like II"/>
    <property type="match status" value="1"/>
</dbReference>
<evidence type="ECO:0000313" key="3">
    <source>
        <dbReference type="Proteomes" id="UP001501480"/>
    </source>
</evidence>
<dbReference type="PIRSF" id="PIRSF002741">
    <property type="entry name" value="MppA"/>
    <property type="match status" value="1"/>
</dbReference>
<gene>
    <name evidence="2" type="ORF">GCM10009821_09780</name>
</gene>
<dbReference type="PANTHER" id="PTHR30290:SF65">
    <property type="entry name" value="MONOACYL PHOSPHATIDYLINOSITOL TETRAMANNOSIDE-BINDING PROTEIN LPQW-RELATED"/>
    <property type="match status" value="1"/>
</dbReference>
<reference evidence="2 3" key="1">
    <citation type="journal article" date="2019" name="Int. J. Syst. Evol. Microbiol.">
        <title>The Global Catalogue of Microorganisms (GCM) 10K type strain sequencing project: providing services to taxonomists for standard genome sequencing and annotation.</title>
        <authorList>
            <consortium name="The Broad Institute Genomics Platform"/>
            <consortium name="The Broad Institute Genome Sequencing Center for Infectious Disease"/>
            <person name="Wu L."/>
            <person name="Ma J."/>
        </authorList>
    </citation>
    <scope>NUCLEOTIDE SEQUENCE [LARGE SCALE GENOMIC DNA]</scope>
    <source>
        <strain evidence="2 3">JCM 15749</strain>
    </source>
</reference>
<feature type="domain" description="Solute-binding protein family 5" evidence="1">
    <location>
        <begin position="41"/>
        <end position="395"/>
    </location>
</feature>
<comment type="caution">
    <text evidence="2">The sequence shown here is derived from an EMBL/GenBank/DDBJ whole genome shotgun (WGS) entry which is preliminary data.</text>
</comment>
<dbReference type="InterPro" id="IPR039424">
    <property type="entry name" value="SBP_5"/>
</dbReference>
<dbReference type="InterPro" id="IPR000914">
    <property type="entry name" value="SBP_5_dom"/>
</dbReference>